<feature type="transmembrane region" description="Helical" evidence="6">
    <location>
        <begin position="119"/>
        <end position="140"/>
    </location>
</feature>
<keyword evidence="3 6" id="KW-0812">Transmembrane</keyword>
<comment type="subcellular location">
    <subcellularLocation>
        <location evidence="1">Cell membrane</location>
        <topology evidence="1">Multi-pass membrane protein</topology>
    </subcellularLocation>
</comment>
<keyword evidence="9" id="KW-1185">Reference proteome</keyword>
<evidence type="ECO:0000256" key="3">
    <source>
        <dbReference type="ARBA" id="ARBA00022692"/>
    </source>
</evidence>
<evidence type="ECO:0000256" key="6">
    <source>
        <dbReference type="SAM" id="Phobius"/>
    </source>
</evidence>
<evidence type="ECO:0000313" key="8">
    <source>
        <dbReference type="EMBL" id="MBB5078252.1"/>
    </source>
</evidence>
<feature type="transmembrane region" description="Helical" evidence="6">
    <location>
        <begin position="64"/>
        <end position="85"/>
    </location>
</feature>
<feature type="transmembrane region" description="Helical" evidence="6">
    <location>
        <begin position="26"/>
        <end position="44"/>
    </location>
</feature>
<dbReference type="Pfam" id="PF00083">
    <property type="entry name" value="Sugar_tr"/>
    <property type="match status" value="1"/>
</dbReference>
<feature type="transmembrane region" description="Helical" evidence="6">
    <location>
        <begin position="94"/>
        <end position="113"/>
    </location>
</feature>
<gene>
    <name evidence="8" type="ORF">HNR40_003727</name>
</gene>
<accession>A0A7W8EH71</accession>
<name>A0A7W8EH71_9ACTN</name>
<dbReference type="CDD" id="cd17316">
    <property type="entry name" value="MFS_SV2_like"/>
    <property type="match status" value="1"/>
</dbReference>
<dbReference type="InterPro" id="IPR020846">
    <property type="entry name" value="MFS_dom"/>
</dbReference>
<dbReference type="PROSITE" id="PS50850">
    <property type="entry name" value="MFS"/>
    <property type="match status" value="1"/>
</dbReference>
<evidence type="ECO:0000259" key="7">
    <source>
        <dbReference type="PROSITE" id="PS50850"/>
    </source>
</evidence>
<dbReference type="EMBL" id="JACHIN010000004">
    <property type="protein sequence ID" value="MBB5078252.1"/>
    <property type="molecule type" value="Genomic_DNA"/>
</dbReference>
<dbReference type="Gene3D" id="1.20.1250.20">
    <property type="entry name" value="MFS general substrate transporter like domains"/>
    <property type="match status" value="1"/>
</dbReference>
<dbReference type="SUPFAM" id="SSF103473">
    <property type="entry name" value="MFS general substrate transporter"/>
    <property type="match status" value="1"/>
</dbReference>
<sequence length="492" mass="54083">MGPGIVRSLVPARMDRLPWSPFHTRLVIALGVAWVLDGLEITIVSNVGAFLQRTDTLGLTSAEVGLSATVYLIGQVVGALFFGWLSDRMGRRRLFILTLAVYLIASGLTAFSWDLGSFLVLRFVAGTGIGGEYAAVNSAIDEMIPSKYRGHVDLAINGTYWLGALLATSATFFLLNPAGPLDPDWAWRLGFLIGPVLGIFIWGLRRHLPESPRWLMTHGREDEAERVVTAIEKEVEREDNLVLESVPDSSAIEVVPQKQLPLVQVARTLFRTYPGRSFLSATLMICQSFLYNAIFFTYALVLTHFYDVEAGEVPKYMFAFALGNLLGPLVLGRLFDTVGRRQMISGTYIVSGSLLAFTGWLFERGVLTATTQTIMWSIIFFIASAAASSAYLTVSEIFPIEMRAQAISLFFAMGQVVGSFGPTVFGALIGDQAHPEPTRLFYGYLFAAGMMIFAGLVELRFGVKAERATLESIAEPLSSIEAKARRLRSEEQ</sequence>
<dbReference type="AlphaFoldDB" id="A0A7W8EH71"/>
<evidence type="ECO:0000256" key="1">
    <source>
        <dbReference type="ARBA" id="ARBA00004651"/>
    </source>
</evidence>
<feature type="transmembrane region" description="Helical" evidence="6">
    <location>
        <begin position="343"/>
        <end position="362"/>
    </location>
</feature>
<keyword evidence="2" id="KW-0813">Transport</keyword>
<dbReference type="InterPro" id="IPR005828">
    <property type="entry name" value="MFS_sugar_transport-like"/>
</dbReference>
<feature type="transmembrane region" description="Helical" evidence="6">
    <location>
        <begin position="441"/>
        <end position="459"/>
    </location>
</feature>
<protein>
    <submittedName>
        <fullName evidence="8">MFS family permease</fullName>
    </submittedName>
</protein>
<reference evidence="8 9" key="1">
    <citation type="submission" date="2020-08" db="EMBL/GenBank/DDBJ databases">
        <title>Genomic Encyclopedia of Type Strains, Phase IV (KMG-IV): sequencing the most valuable type-strain genomes for metagenomic binning, comparative biology and taxonomic classification.</title>
        <authorList>
            <person name="Goeker M."/>
        </authorList>
    </citation>
    <scope>NUCLEOTIDE SEQUENCE [LARGE SCALE GENOMIC DNA]</scope>
    <source>
        <strain evidence="8 9">DSM 45385</strain>
    </source>
</reference>
<dbReference type="RefSeq" id="WP_184962769.1">
    <property type="nucleotide sequence ID" value="NZ_JACHIN010000004.1"/>
</dbReference>
<proteinExistence type="predicted"/>
<evidence type="ECO:0000256" key="4">
    <source>
        <dbReference type="ARBA" id="ARBA00022989"/>
    </source>
</evidence>
<keyword evidence="5 6" id="KW-0472">Membrane</keyword>
<dbReference type="PANTHER" id="PTHR23511">
    <property type="entry name" value="SYNAPTIC VESICLE GLYCOPROTEIN 2"/>
    <property type="match status" value="1"/>
</dbReference>
<evidence type="ECO:0000256" key="5">
    <source>
        <dbReference type="ARBA" id="ARBA00023136"/>
    </source>
</evidence>
<keyword evidence="4 6" id="KW-1133">Transmembrane helix</keyword>
<feature type="transmembrane region" description="Helical" evidence="6">
    <location>
        <begin position="277"/>
        <end position="301"/>
    </location>
</feature>
<comment type="caution">
    <text evidence="8">The sequence shown here is derived from an EMBL/GenBank/DDBJ whole genome shotgun (WGS) entry which is preliminary data.</text>
</comment>
<organism evidence="8 9">
    <name type="scientific">Nonomuraea endophytica</name>
    <dbReference type="NCBI Taxonomy" id="714136"/>
    <lineage>
        <taxon>Bacteria</taxon>
        <taxon>Bacillati</taxon>
        <taxon>Actinomycetota</taxon>
        <taxon>Actinomycetes</taxon>
        <taxon>Streptosporangiales</taxon>
        <taxon>Streptosporangiaceae</taxon>
        <taxon>Nonomuraea</taxon>
    </lineage>
</organism>
<feature type="domain" description="Major facilitator superfamily (MFS) profile" evidence="7">
    <location>
        <begin position="26"/>
        <end position="467"/>
    </location>
</feature>
<dbReference type="GO" id="GO:0005886">
    <property type="term" value="C:plasma membrane"/>
    <property type="evidence" value="ECO:0007669"/>
    <property type="project" value="UniProtKB-SubCell"/>
</dbReference>
<feature type="transmembrane region" description="Helical" evidence="6">
    <location>
        <begin position="160"/>
        <end position="179"/>
    </location>
</feature>
<feature type="transmembrane region" description="Helical" evidence="6">
    <location>
        <begin position="406"/>
        <end position="429"/>
    </location>
</feature>
<feature type="transmembrane region" description="Helical" evidence="6">
    <location>
        <begin position="313"/>
        <end position="331"/>
    </location>
</feature>
<feature type="transmembrane region" description="Helical" evidence="6">
    <location>
        <begin position="374"/>
        <end position="394"/>
    </location>
</feature>
<dbReference type="Proteomes" id="UP000568380">
    <property type="component" value="Unassembled WGS sequence"/>
</dbReference>
<feature type="transmembrane region" description="Helical" evidence="6">
    <location>
        <begin position="185"/>
        <end position="204"/>
    </location>
</feature>
<dbReference type="GO" id="GO:0022857">
    <property type="term" value="F:transmembrane transporter activity"/>
    <property type="evidence" value="ECO:0007669"/>
    <property type="project" value="InterPro"/>
</dbReference>
<evidence type="ECO:0000256" key="2">
    <source>
        <dbReference type="ARBA" id="ARBA00022448"/>
    </source>
</evidence>
<evidence type="ECO:0000313" key="9">
    <source>
        <dbReference type="Proteomes" id="UP000568380"/>
    </source>
</evidence>
<dbReference type="InterPro" id="IPR036259">
    <property type="entry name" value="MFS_trans_sf"/>
</dbReference>